<dbReference type="Gene3D" id="3.90.1200.10">
    <property type="match status" value="1"/>
</dbReference>
<sequence length="342" mass="39871">MRCYFGYIDVCDCETSQRLIFMSAMKYGWQRLNPVVELAQQQVTDILRPFFPGQKVRDIQLLSGGLANTSYCCIFHNDRKVLLRVYTRDANSCLLEKTIHDLLQHGIPIAEILHMDTSKNIIPYSFAVMQWIDGISLREAIIREPQRLAQTFFQLGFPLYYLQKYRFEEVGMLDENLNVTPFIMEERNPFFRYVKECLQSTTTQKNIGESLCEKIDSYIDVRRGLYREIFHHPHLTHGDYNPANVLVCPRTFRVVAILDWEFAFSGSFYCDIGNMLRDEEVYVENCVAQFICGLQEAGIKLHDNWREMCKLVDLTSLVGFAHTSNCEKVIEDVVHLIKRTVL</sequence>
<evidence type="ECO:0000259" key="1">
    <source>
        <dbReference type="Pfam" id="PF01636"/>
    </source>
</evidence>
<accession>A0A5S9IP05</accession>
<feature type="domain" description="Aminoglycoside phosphotransferase" evidence="1">
    <location>
        <begin position="58"/>
        <end position="288"/>
    </location>
</feature>
<dbReference type="InterPro" id="IPR011009">
    <property type="entry name" value="Kinase-like_dom_sf"/>
</dbReference>
<name>A0A5S9IP05_UABAM</name>
<evidence type="ECO:0000313" key="2">
    <source>
        <dbReference type="EMBL" id="BBM84802.1"/>
    </source>
</evidence>
<dbReference type="EMBL" id="AP019860">
    <property type="protein sequence ID" value="BBM84802.1"/>
    <property type="molecule type" value="Genomic_DNA"/>
</dbReference>
<proteinExistence type="predicted"/>
<dbReference type="PANTHER" id="PTHR21310:SF15">
    <property type="entry name" value="AMINOGLYCOSIDE PHOSPHOTRANSFERASE DOMAIN-CONTAINING PROTEIN"/>
    <property type="match status" value="1"/>
</dbReference>
<dbReference type="Pfam" id="PF01636">
    <property type="entry name" value="APH"/>
    <property type="match status" value="1"/>
</dbReference>
<evidence type="ECO:0000313" key="3">
    <source>
        <dbReference type="Proteomes" id="UP000326354"/>
    </source>
</evidence>
<reference evidence="2 3" key="1">
    <citation type="submission" date="2019-08" db="EMBL/GenBank/DDBJ databases">
        <title>Complete genome sequence of Candidatus Uab amorphum.</title>
        <authorList>
            <person name="Shiratori T."/>
            <person name="Suzuki S."/>
            <person name="Kakizawa Y."/>
            <person name="Ishida K."/>
        </authorList>
    </citation>
    <scope>NUCLEOTIDE SEQUENCE [LARGE SCALE GENOMIC DNA]</scope>
    <source>
        <strain evidence="2 3">SRT547</strain>
    </source>
</reference>
<dbReference type="Proteomes" id="UP000326354">
    <property type="component" value="Chromosome"/>
</dbReference>
<dbReference type="KEGG" id="uam:UABAM_03163"/>
<dbReference type="PANTHER" id="PTHR21310">
    <property type="entry name" value="AMINOGLYCOSIDE PHOSPHOTRANSFERASE-RELATED-RELATED"/>
    <property type="match status" value="1"/>
</dbReference>
<dbReference type="InterPro" id="IPR002575">
    <property type="entry name" value="Aminoglycoside_PTrfase"/>
</dbReference>
<organism evidence="2 3">
    <name type="scientific">Uabimicrobium amorphum</name>
    <dbReference type="NCBI Taxonomy" id="2596890"/>
    <lineage>
        <taxon>Bacteria</taxon>
        <taxon>Pseudomonadati</taxon>
        <taxon>Planctomycetota</taxon>
        <taxon>Candidatus Uabimicrobiia</taxon>
        <taxon>Candidatus Uabimicrobiales</taxon>
        <taxon>Candidatus Uabimicrobiaceae</taxon>
        <taxon>Candidatus Uabimicrobium</taxon>
    </lineage>
</organism>
<dbReference type="InterPro" id="IPR051678">
    <property type="entry name" value="AGP_Transferase"/>
</dbReference>
<dbReference type="SUPFAM" id="SSF56112">
    <property type="entry name" value="Protein kinase-like (PK-like)"/>
    <property type="match status" value="1"/>
</dbReference>
<dbReference type="AlphaFoldDB" id="A0A5S9IP05"/>
<gene>
    <name evidence="2" type="ORF">UABAM_03163</name>
</gene>
<keyword evidence="3" id="KW-1185">Reference proteome</keyword>
<protein>
    <recommendedName>
        <fullName evidence="1">Aminoglycoside phosphotransferase domain-containing protein</fullName>
    </recommendedName>
</protein>